<feature type="domain" description="Gnk2-homologous" evidence="12">
    <location>
        <begin position="593"/>
        <end position="699"/>
    </location>
</feature>
<evidence type="ECO:0000256" key="8">
    <source>
        <dbReference type="ARBA" id="ARBA00023170"/>
    </source>
</evidence>
<feature type="domain" description="Protein kinase" evidence="11">
    <location>
        <begin position="734"/>
        <end position="901"/>
    </location>
</feature>
<dbReference type="Gene3D" id="3.30.200.20">
    <property type="entry name" value="Phosphorylase Kinase, domain 1"/>
    <property type="match status" value="1"/>
</dbReference>
<evidence type="ECO:0000313" key="13">
    <source>
        <dbReference type="EMBL" id="CAE03280.1"/>
    </source>
</evidence>
<keyword evidence="6" id="KW-0418">Kinase</keyword>
<keyword evidence="2" id="KW-0808">Transferase</keyword>
<evidence type="ECO:0000259" key="11">
    <source>
        <dbReference type="PROSITE" id="PS50011"/>
    </source>
</evidence>
<gene>
    <name evidence="13" type="primary">OSJNBa0072K14.13</name>
</gene>
<proteinExistence type="predicted"/>
<evidence type="ECO:0000256" key="3">
    <source>
        <dbReference type="ARBA" id="ARBA00022729"/>
    </source>
</evidence>
<dbReference type="InterPro" id="IPR038408">
    <property type="entry name" value="GNK2_sf"/>
</dbReference>
<dbReference type="GO" id="GO:0008270">
    <property type="term" value="F:zinc ion binding"/>
    <property type="evidence" value="ECO:0007669"/>
    <property type="project" value="InterPro"/>
</dbReference>
<dbReference type="Pfam" id="PF14223">
    <property type="entry name" value="Retrotran_gag_2"/>
    <property type="match status" value="1"/>
</dbReference>
<dbReference type="InterPro" id="IPR011009">
    <property type="entry name" value="Kinase-like_dom_sf"/>
</dbReference>
<sequence>MSGQTGDGKECDKGATVPYDYLSTSTSYKPEDPTNEDDENEHKNVQAANAILSALSGSEFNRVDDIESAKVIWDTLRNLHEGTDSVRESKVEILKGQFERFVILDGESPSDMYDRLNKIVNEIKGFGSKDMIDEVVVKKMIRAITPRNSILVTIIRERPDYKTLTPYDLLGHTLAHDMLKQESKEVIQFINQSSTTSIKKEDLALKGSSSKHYSNKSSGRHSARVCYMCKEPEHFIADCPHINEEKKKIEKKVEKKEKHKHSKHDHYGQSHLGMIFGSDSESSSSNEEGVATFAVKPSSAPRLFNYSSDEDAPICLMAKKPKVPSSLKSFNVDLVSDEEDDVQDEVMDEELFKSITKESLPHLSEFLGRIEDQYATLERQEALLIREKERSHELKGPQIGTTATFTELGKREKVASVNALCKLFDQPTAIQQWSTVTALISSYATARRRGHGSFPSAASHGCRSGGSRLSACGGAARRRRLWQRHLLPLLRRRQHPGGGPFYLVRQTTASEAVKAATAATADRSSSVVSDGEYYALAQCRADVPAGDCSRCLAACLGVIGGSGDDLCEKAAVRYDDRCLLRFAKGDDFTGFDVDEHTATVFDGGRSGLTVAEEVPTRLLATVAAAAPASRSRTAAGIASYGGGGSLYGLAQCTTQIPAPDCARCLRGALSRLSEDFNSTAAGMQLLRSSCMLRYGSSLFFNQSSPLLPVAHLAIAPAVSGNYSYQTLVNSTGKFAERNKLGSGGCGTVYKIKGILHNNEEIAVKKLTRKDLREVEREVSLVAQLQHENIVKFLGHCFRHDKMFLVYEYLSNGTLSRYFKCSADCQKLDWPKWLNIIRGIARGLSYLHRDSGKDIVHRDLKPSNVLLIPTSMQRLLTLILQDHTTGTKAMRALKREQAPSMF</sequence>
<evidence type="ECO:0000256" key="7">
    <source>
        <dbReference type="ARBA" id="ARBA00022840"/>
    </source>
</evidence>
<evidence type="ECO:0000256" key="4">
    <source>
        <dbReference type="ARBA" id="ARBA00022737"/>
    </source>
</evidence>
<dbReference type="GO" id="GO:0003676">
    <property type="term" value="F:nucleic acid binding"/>
    <property type="evidence" value="ECO:0007669"/>
    <property type="project" value="InterPro"/>
</dbReference>
<evidence type="ECO:0000313" key="14">
    <source>
        <dbReference type="Proteomes" id="UP000000763"/>
    </source>
</evidence>
<evidence type="ECO:0000256" key="2">
    <source>
        <dbReference type="ARBA" id="ARBA00022679"/>
    </source>
</evidence>
<name>Q7XQ63_ORYSJ</name>
<feature type="region of interest" description="Disordered" evidence="10">
    <location>
        <begin position="1"/>
        <end position="41"/>
    </location>
</feature>
<evidence type="ECO:0000256" key="1">
    <source>
        <dbReference type="ARBA" id="ARBA00022527"/>
    </source>
</evidence>
<dbReference type="InterPro" id="IPR000719">
    <property type="entry name" value="Prot_kinase_dom"/>
</dbReference>
<organism evidence="13 14">
    <name type="scientific">Oryza sativa subsp. japonica</name>
    <name type="common">Rice</name>
    <dbReference type="NCBI Taxonomy" id="39947"/>
    <lineage>
        <taxon>Eukaryota</taxon>
        <taxon>Viridiplantae</taxon>
        <taxon>Streptophyta</taxon>
        <taxon>Embryophyta</taxon>
        <taxon>Tracheophyta</taxon>
        <taxon>Spermatophyta</taxon>
        <taxon>Magnoliopsida</taxon>
        <taxon>Liliopsida</taxon>
        <taxon>Poales</taxon>
        <taxon>Poaceae</taxon>
        <taxon>BOP clade</taxon>
        <taxon>Oryzoideae</taxon>
        <taxon>Oryzeae</taxon>
        <taxon>Oryzinae</taxon>
        <taxon>Oryza</taxon>
        <taxon>Oryza sativa</taxon>
    </lineage>
</organism>
<dbReference type="InterPro" id="IPR052059">
    <property type="entry name" value="CR_Ser/Thr_kinase"/>
</dbReference>
<dbReference type="PROSITE" id="PS50011">
    <property type="entry name" value="PROTEIN_KINASE_DOM"/>
    <property type="match status" value="1"/>
</dbReference>
<reference evidence="14" key="2">
    <citation type="journal article" date="2008" name="Nucleic Acids Res.">
        <title>The rice annotation project database (RAP-DB): 2008 update.</title>
        <authorList>
            <consortium name="The rice annotation project (RAP)"/>
        </authorList>
    </citation>
    <scope>GENOME REANNOTATION</scope>
    <source>
        <strain evidence="14">cv. Nipponbare</strain>
    </source>
</reference>
<dbReference type="PROSITE" id="PS00108">
    <property type="entry name" value="PROTEIN_KINASE_ST"/>
    <property type="match status" value="1"/>
</dbReference>
<dbReference type="SUPFAM" id="SSF56112">
    <property type="entry name" value="Protein kinase-like (PK-like)"/>
    <property type="match status" value="1"/>
</dbReference>
<evidence type="ECO:0000259" key="12">
    <source>
        <dbReference type="PROSITE" id="PS51473"/>
    </source>
</evidence>
<feature type="domain" description="Gnk2-homologous" evidence="12">
    <location>
        <begin position="483"/>
        <end position="587"/>
    </location>
</feature>
<dbReference type="EMBL" id="AL606621">
    <property type="protein sequence ID" value="CAE03280.1"/>
    <property type="molecule type" value="Genomic_DNA"/>
</dbReference>
<keyword evidence="9" id="KW-0325">Glycoprotein</keyword>
<evidence type="ECO:0000256" key="6">
    <source>
        <dbReference type="ARBA" id="ARBA00022777"/>
    </source>
</evidence>
<accession>Q7XQ63</accession>
<reference evidence="14" key="1">
    <citation type="journal article" date="2005" name="Nature">
        <title>The map-based sequence of the rice genome.</title>
        <authorList>
            <consortium name="International rice genome sequencing project (IRGSP)"/>
            <person name="Matsumoto T."/>
            <person name="Wu J."/>
            <person name="Kanamori H."/>
            <person name="Katayose Y."/>
            <person name="Fujisawa M."/>
            <person name="Namiki N."/>
            <person name="Mizuno H."/>
            <person name="Yamamoto K."/>
            <person name="Antonio B.A."/>
            <person name="Baba T."/>
            <person name="Sakata K."/>
            <person name="Nagamura Y."/>
            <person name="Aoki H."/>
            <person name="Arikawa K."/>
            <person name="Arita K."/>
            <person name="Bito T."/>
            <person name="Chiden Y."/>
            <person name="Fujitsuka N."/>
            <person name="Fukunaka R."/>
            <person name="Hamada M."/>
            <person name="Harada C."/>
            <person name="Hayashi A."/>
            <person name="Hijishita S."/>
            <person name="Honda M."/>
            <person name="Hosokawa S."/>
            <person name="Ichikawa Y."/>
            <person name="Idonuma A."/>
            <person name="Iijima M."/>
            <person name="Ikeda M."/>
            <person name="Ikeno M."/>
            <person name="Ito K."/>
            <person name="Ito S."/>
            <person name="Ito T."/>
            <person name="Ito Y."/>
            <person name="Ito Y."/>
            <person name="Iwabuchi A."/>
            <person name="Kamiya K."/>
            <person name="Karasawa W."/>
            <person name="Kurita K."/>
            <person name="Katagiri S."/>
            <person name="Kikuta A."/>
            <person name="Kobayashi H."/>
            <person name="Kobayashi N."/>
            <person name="Machita K."/>
            <person name="Maehara T."/>
            <person name="Masukawa M."/>
            <person name="Mizubayashi T."/>
            <person name="Mukai Y."/>
            <person name="Nagasaki H."/>
            <person name="Nagata Y."/>
            <person name="Naito S."/>
            <person name="Nakashima M."/>
            <person name="Nakama Y."/>
            <person name="Nakamichi Y."/>
            <person name="Nakamura M."/>
            <person name="Meguro A."/>
            <person name="Negishi M."/>
            <person name="Ohta I."/>
            <person name="Ohta T."/>
            <person name="Okamoto M."/>
            <person name="Ono N."/>
            <person name="Saji S."/>
            <person name="Sakaguchi M."/>
            <person name="Sakai K."/>
            <person name="Shibata M."/>
            <person name="Shimokawa T."/>
            <person name="Song J."/>
            <person name="Takazaki Y."/>
            <person name="Terasawa K."/>
            <person name="Tsugane M."/>
            <person name="Tsuji K."/>
            <person name="Ueda S."/>
            <person name="Waki K."/>
            <person name="Yamagata H."/>
            <person name="Yamamoto M."/>
            <person name="Yamamoto S."/>
            <person name="Yamane H."/>
            <person name="Yoshiki S."/>
            <person name="Yoshihara R."/>
            <person name="Yukawa K."/>
            <person name="Zhong H."/>
            <person name="Yano M."/>
            <person name="Yuan Q."/>
            <person name="Ouyang S."/>
            <person name="Liu J."/>
            <person name="Jones K.M."/>
            <person name="Gansberger K."/>
            <person name="Moffat K."/>
            <person name="Hill J."/>
            <person name="Bera J."/>
            <person name="Fadrosh D."/>
            <person name="Jin S."/>
            <person name="Johri S."/>
            <person name="Kim M."/>
            <person name="Overton L."/>
            <person name="Reardon M."/>
            <person name="Tsitrin T."/>
            <person name="Vuong H."/>
            <person name="Weaver B."/>
            <person name="Ciecko A."/>
            <person name="Tallon L."/>
            <person name="Jackson J."/>
            <person name="Pai G."/>
            <person name="Aken S.V."/>
            <person name="Utterback T."/>
            <person name="Reidmuller S."/>
            <person name="Feldblyum T."/>
            <person name="Hsiao J."/>
            <person name="Zismann V."/>
            <person name="Iobst S."/>
            <person name="de Vazeille A.R."/>
            <person name="Buell C.R."/>
            <person name="Ying K."/>
            <person name="Li Y."/>
            <person name="Lu T."/>
            <person name="Huang Y."/>
            <person name="Zhao Q."/>
            <person name="Feng Q."/>
            <person name="Zhang L."/>
            <person name="Zhu J."/>
            <person name="Weng Q."/>
            <person name="Mu J."/>
            <person name="Lu Y."/>
            <person name="Fan D."/>
            <person name="Liu Y."/>
            <person name="Guan J."/>
            <person name="Zhang Y."/>
            <person name="Yu S."/>
            <person name="Liu X."/>
            <person name="Zhang Y."/>
            <person name="Hong G."/>
            <person name="Han B."/>
            <person name="Choisne N."/>
            <person name="Demange N."/>
            <person name="Orjeda G."/>
            <person name="Samain S."/>
            <person name="Cattolico L."/>
            <person name="Pelletier E."/>
            <person name="Couloux A."/>
            <person name="Segurens B."/>
            <person name="Wincker P."/>
            <person name="D'Hont A."/>
            <person name="Scarpelli C."/>
            <person name="Weissenbach J."/>
            <person name="Salanoubat M."/>
            <person name="Quetier F."/>
            <person name="Yu Y."/>
            <person name="Kim H.R."/>
            <person name="Rambo T."/>
            <person name="Currie J."/>
            <person name="Collura K."/>
            <person name="Luo M."/>
            <person name="Yang T."/>
            <person name="Ammiraju J.S.S."/>
            <person name="Engler F."/>
            <person name="Soderlund C."/>
            <person name="Wing R.A."/>
            <person name="Palmer L.E."/>
            <person name="de la Bastide M."/>
            <person name="Spiegel L."/>
            <person name="Nascimento L."/>
            <person name="Zutavern T."/>
            <person name="O'Shaughnessy A."/>
            <person name="Dike S."/>
            <person name="Dedhia N."/>
            <person name="Preston R."/>
            <person name="Balija V."/>
            <person name="McCombie W.R."/>
            <person name="Chow T."/>
            <person name="Chen H."/>
            <person name="Chung M."/>
            <person name="Chen C."/>
            <person name="Shaw J."/>
            <person name="Wu H."/>
            <person name="Hsiao K."/>
            <person name="Chao Y."/>
            <person name="Chu M."/>
            <person name="Cheng C."/>
            <person name="Hour A."/>
            <person name="Lee P."/>
            <person name="Lin S."/>
            <person name="Lin Y."/>
            <person name="Liou J."/>
            <person name="Liu S."/>
            <person name="Hsing Y."/>
            <person name="Raghuvanshi S."/>
            <person name="Mohanty A."/>
            <person name="Bharti A.K."/>
            <person name="Gaur A."/>
            <person name="Gupta V."/>
            <person name="Kumar D."/>
            <person name="Ravi V."/>
            <person name="Vij S."/>
            <person name="Kapur A."/>
            <person name="Khurana P."/>
            <person name="Khurana P."/>
            <person name="Khurana J.P."/>
            <person name="Tyagi A.K."/>
            <person name="Gaikwad K."/>
            <person name="Singh A."/>
            <person name="Dalal V."/>
            <person name="Srivastava S."/>
            <person name="Dixit A."/>
            <person name="Pal A.K."/>
            <person name="Ghazi I.A."/>
            <person name="Yadav M."/>
            <person name="Pandit A."/>
            <person name="Bhargava A."/>
            <person name="Sureshbabu K."/>
            <person name="Batra K."/>
            <person name="Sharma T.R."/>
            <person name="Mohapatra T."/>
            <person name="Singh N.K."/>
            <person name="Messing J."/>
            <person name="Nelson A.B."/>
            <person name="Fuks G."/>
            <person name="Kavchok S."/>
            <person name="Keizer G."/>
            <person name="Linton E."/>
            <person name="Llaca V."/>
            <person name="Song R."/>
            <person name="Tanyolac B."/>
            <person name="Young S."/>
            <person name="Ho-Il K."/>
            <person name="Hahn J.H."/>
            <person name="Sangsakoo G."/>
            <person name="Vanavichit A."/>
            <person name="de Mattos Luiz.A.T."/>
            <person name="Zimmer P.D."/>
            <person name="Malone G."/>
            <person name="Dellagostin O."/>
            <person name="de Oliveira A.C."/>
            <person name="Bevan M."/>
            <person name="Bancroft I."/>
            <person name="Minx P."/>
            <person name="Cordum H."/>
            <person name="Wilson R."/>
            <person name="Cheng Z."/>
            <person name="Jin W."/>
            <person name="Jiang J."/>
            <person name="Leong S.A."/>
            <person name="Iwama H."/>
            <person name="Gojobori T."/>
            <person name="Itoh T."/>
            <person name="Niimura Y."/>
            <person name="Fujii Y."/>
            <person name="Habara T."/>
            <person name="Sakai H."/>
            <person name="Sato Y."/>
            <person name="Wilson G."/>
            <person name="Kumar K."/>
            <person name="McCouch S."/>
            <person name="Juretic N."/>
            <person name="Hoen D."/>
            <person name="Wright S."/>
            <person name="Bruskiewich R."/>
            <person name="Bureau T."/>
            <person name="Miyao A."/>
            <person name="Hirochika H."/>
            <person name="Nishikawa T."/>
            <person name="Kadowaki K."/>
            <person name="Sugiura M."/>
            <person name="Burr B."/>
            <person name="Sasaki T."/>
        </authorList>
    </citation>
    <scope>NUCLEOTIDE SEQUENCE [LARGE SCALE GENOMIC DNA]</scope>
    <source>
        <strain evidence="14">cv. Nipponbare</strain>
    </source>
</reference>
<dbReference type="SUPFAM" id="SSF57756">
    <property type="entry name" value="Retrovirus zinc finger-like domains"/>
    <property type="match status" value="1"/>
</dbReference>
<dbReference type="Gene3D" id="1.10.510.10">
    <property type="entry name" value="Transferase(Phosphotransferase) domain 1"/>
    <property type="match status" value="1"/>
</dbReference>
<dbReference type="InterPro" id="IPR008271">
    <property type="entry name" value="Ser/Thr_kinase_AS"/>
</dbReference>
<dbReference type="InterPro" id="IPR036875">
    <property type="entry name" value="Znf_CCHC_sf"/>
</dbReference>
<keyword evidence="8" id="KW-0675">Receptor</keyword>
<evidence type="ECO:0000256" key="5">
    <source>
        <dbReference type="ARBA" id="ARBA00022741"/>
    </source>
</evidence>
<keyword evidence="1" id="KW-0723">Serine/threonine-protein kinase</keyword>
<dbReference type="PROSITE" id="PS51473">
    <property type="entry name" value="GNK2"/>
    <property type="match status" value="2"/>
</dbReference>
<dbReference type="GO" id="GO:0005524">
    <property type="term" value="F:ATP binding"/>
    <property type="evidence" value="ECO:0007669"/>
    <property type="project" value="UniProtKB-KW"/>
</dbReference>
<dbReference type="CDD" id="cd23509">
    <property type="entry name" value="Gnk2-like"/>
    <property type="match status" value="2"/>
</dbReference>
<dbReference type="SMART" id="SM00220">
    <property type="entry name" value="S_TKc"/>
    <property type="match status" value="1"/>
</dbReference>
<keyword evidence="5" id="KW-0547">Nucleotide-binding</keyword>
<dbReference type="InterPro" id="IPR002902">
    <property type="entry name" value="GNK2"/>
</dbReference>
<dbReference type="PANTHER" id="PTHR47973">
    <property type="entry name" value="CYSTEINE-RICH RECEPTOR-LIKE PROTEIN KINASE 3"/>
    <property type="match status" value="1"/>
</dbReference>
<dbReference type="Gene3D" id="3.30.430.20">
    <property type="entry name" value="Gnk2 domain, C-X8-C-X2-C motif"/>
    <property type="match status" value="2"/>
</dbReference>
<dbReference type="Proteomes" id="UP000000763">
    <property type="component" value="Chromosome 4"/>
</dbReference>
<dbReference type="InterPro" id="IPR001878">
    <property type="entry name" value="Znf_CCHC"/>
</dbReference>
<dbReference type="Pfam" id="PF01657">
    <property type="entry name" value="Stress-antifung"/>
    <property type="match status" value="2"/>
</dbReference>
<protein>
    <submittedName>
        <fullName evidence="13">OSJNBa0072K14.13 protein</fullName>
    </submittedName>
</protein>
<keyword evidence="4" id="KW-0677">Repeat</keyword>
<dbReference type="FunFam" id="3.30.430.20:FF:000034">
    <property type="entry name" value="Putative DUF26-domain protein kinase"/>
    <property type="match status" value="1"/>
</dbReference>
<dbReference type="GO" id="GO:0004674">
    <property type="term" value="F:protein serine/threonine kinase activity"/>
    <property type="evidence" value="ECO:0007669"/>
    <property type="project" value="UniProtKB-KW"/>
</dbReference>
<dbReference type="Pfam" id="PF00069">
    <property type="entry name" value="Pkinase"/>
    <property type="match status" value="1"/>
</dbReference>
<dbReference type="AlphaFoldDB" id="Q7XQ63"/>
<evidence type="ECO:0000256" key="10">
    <source>
        <dbReference type="SAM" id="MobiDB-lite"/>
    </source>
</evidence>
<evidence type="ECO:0000256" key="9">
    <source>
        <dbReference type="ARBA" id="ARBA00023180"/>
    </source>
</evidence>
<dbReference type="SMART" id="SM00343">
    <property type="entry name" value="ZnF_C2HC"/>
    <property type="match status" value="1"/>
</dbReference>
<keyword evidence="3" id="KW-0732">Signal</keyword>
<keyword evidence="7" id="KW-0067">ATP-binding</keyword>